<dbReference type="Pfam" id="PF12833">
    <property type="entry name" value="HTH_18"/>
    <property type="match status" value="1"/>
</dbReference>
<dbReference type="InterPro" id="IPR018060">
    <property type="entry name" value="HTH_AraC"/>
</dbReference>
<dbReference type="Proteomes" id="UP001156691">
    <property type="component" value="Unassembled WGS sequence"/>
</dbReference>
<dbReference type="PROSITE" id="PS01124">
    <property type="entry name" value="HTH_ARAC_FAMILY_2"/>
    <property type="match status" value="1"/>
</dbReference>
<comment type="caution">
    <text evidence="6">The sequence shown here is derived from an EMBL/GenBank/DDBJ whole genome shotgun (WGS) entry which is preliminary data.</text>
</comment>
<feature type="domain" description="HTH araC/xylS-type" evidence="5">
    <location>
        <begin position="200"/>
        <end position="298"/>
    </location>
</feature>
<dbReference type="PANTHER" id="PTHR46796">
    <property type="entry name" value="HTH-TYPE TRANSCRIPTIONAL ACTIVATOR RHAS-RELATED"/>
    <property type="match status" value="1"/>
</dbReference>
<keyword evidence="1" id="KW-0805">Transcription regulation</keyword>
<evidence type="ECO:0000313" key="7">
    <source>
        <dbReference type="Proteomes" id="UP001156691"/>
    </source>
</evidence>
<evidence type="ECO:0000256" key="2">
    <source>
        <dbReference type="ARBA" id="ARBA00023125"/>
    </source>
</evidence>
<feature type="region of interest" description="Disordered" evidence="4">
    <location>
        <begin position="1"/>
        <end position="23"/>
    </location>
</feature>
<protein>
    <recommendedName>
        <fullName evidence="5">HTH araC/xylS-type domain-containing protein</fullName>
    </recommendedName>
</protein>
<keyword evidence="3" id="KW-0804">Transcription</keyword>
<reference evidence="7" key="1">
    <citation type="journal article" date="2019" name="Int. J. Syst. Evol. Microbiol.">
        <title>The Global Catalogue of Microorganisms (GCM) 10K type strain sequencing project: providing services to taxonomists for standard genome sequencing and annotation.</title>
        <authorList>
            <consortium name="The Broad Institute Genomics Platform"/>
            <consortium name="The Broad Institute Genome Sequencing Center for Infectious Disease"/>
            <person name="Wu L."/>
            <person name="Ma J."/>
        </authorList>
    </citation>
    <scope>NUCLEOTIDE SEQUENCE [LARGE SCALE GENOMIC DNA]</scope>
    <source>
        <strain evidence="7">NBRC 112416</strain>
    </source>
</reference>
<dbReference type="PANTHER" id="PTHR46796:SF6">
    <property type="entry name" value="ARAC SUBFAMILY"/>
    <property type="match status" value="1"/>
</dbReference>
<organism evidence="6 7">
    <name type="scientific">Devosia nitrariae</name>
    <dbReference type="NCBI Taxonomy" id="2071872"/>
    <lineage>
        <taxon>Bacteria</taxon>
        <taxon>Pseudomonadati</taxon>
        <taxon>Pseudomonadota</taxon>
        <taxon>Alphaproteobacteria</taxon>
        <taxon>Hyphomicrobiales</taxon>
        <taxon>Devosiaceae</taxon>
        <taxon>Devosia</taxon>
    </lineage>
</organism>
<dbReference type="Gene3D" id="1.10.10.60">
    <property type="entry name" value="Homeodomain-like"/>
    <property type="match status" value="2"/>
</dbReference>
<evidence type="ECO:0000256" key="3">
    <source>
        <dbReference type="ARBA" id="ARBA00023163"/>
    </source>
</evidence>
<dbReference type="InterPro" id="IPR050204">
    <property type="entry name" value="AraC_XylS_family_regulators"/>
</dbReference>
<dbReference type="EMBL" id="BSNS01000011">
    <property type="protein sequence ID" value="GLQ55499.1"/>
    <property type="molecule type" value="Genomic_DNA"/>
</dbReference>
<dbReference type="InterPro" id="IPR009057">
    <property type="entry name" value="Homeodomain-like_sf"/>
</dbReference>
<evidence type="ECO:0000313" key="6">
    <source>
        <dbReference type="EMBL" id="GLQ55499.1"/>
    </source>
</evidence>
<evidence type="ECO:0000259" key="5">
    <source>
        <dbReference type="PROSITE" id="PS01124"/>
    </source>
</evidence>
<proteinExistence type="predicted"/>
<dbReference type="SUPFAM" id="SSF46689">
    <property type="entry name" value="Homeodomain-like"/>
    <property type="match status" value="2"/>
</dbReference>
<gene>
    <name evidence="6" type="ORF">GCM10010862_27580</name>
</gene>
<dbReference type="SMART" id="SM00342">
    <property type="entry name" value="HTH_ARAC"/>
    <property type="match status" value="1"/>
</dbReference>
<evidence type="ECO:0000256" key="4">
    <source>
        <dbReference type="SAM" id="MobiDB-lite"/>
    </source>
</evidence>
<sequence>MQMSIEETAGSRPRAAGSDFPAISGYTEPRVSTSKGGVVHCVRAPQTFTLRSSGDCVVVLLAPVQGFESRSTSGRAHVVDAPAGAVAIVPAGMERYGGWASPLESLTVGYEPGQLGVLAAQAFGLPALKLSWRGFATADDQALQIGHLLRRELLSGAPNALYVESLITALGLHVIRRYSNADSSAKLVKPVGGLSPTVAQRVQEFLNLNVAGKVTIGDLTALCDLSRGHFIEAFTKTFGVPPHRYLLNLRLGLAVQLLSQTALPIAEIAYLSGFSSQSHLTSAMRKYRQTTPAQVRSNGRS</sequence>
<keyword evidence="7" id="KW-1185">Reference proteome</keyword>
<keyword evidence="2" id="KW-0238">DNA-binding</keyword>
<evidence type="ECO:0000256" key="1">
    <source>
        <dbReference type="ARBA" id="ARBA00023015"/>
    </source>
</evidence>
<accession>A0ABQ5W6R9</accession>
<name>A0ABQ5W6R9_9HYPH</name>